<dbReference type="Proteomes" id="UP000236291">
    <property type="component" value="Unassembled WGS sequence"/>
</dbReference>
<evidence type="ECO:0000313" key="10">
    <source>
        <dbReference type="Proteomes" id="UP000236291"/>
    </source>
</evidence>
<dbReference type="AlphaFoldDB" id="A0A2K3N9I0"/>
<dbReference type="PANTHER" id="PTHR31942:SF121">
    <property type="entry name" value="MLO-LIKE PROTEIN"/>
    <property type="match status" value="1"/>
</dbReference>
<keyword evidence="5 8" id="KW-1133">Transmembrane helix</keyword>
<name>A0A2K3N9I0_TRIPR</name>
<evidence type="ECO:0000256" key="4">
    <source>
        <dbReference type="ARBA" id="ARBA00022821"/>
    </source>
</evidence>
<keyword evidence="4" id="KW-0611">Plant defense</keyword>
<protein>
    <submittedName>
        <fullName evidence="9">MLO-like protein 1-like</fullName>
    </submittedName>
</protein>
<feature type="transmembrane region" description="Helical" evidence="8">
    <location>
        <begin position="20"/>
        <end position="39"/>
    </location>
</feature>
<gene>
    <name evidence="9" type="ORF">L195_g022957</name>
</gene>
<evidence type="ECO:0000256" key="7">
    <source>
        <dbReference type="ARBA" id="ARBA00023265"/>
    </source>
</evidence>
<evidence type="ECO:0000256" key="6">
    <source>
        <dbReference type="ARBA" id="ARBA00023136"/>
    </source>
</evidence>
<accession>A0A2K3N9I0</accession>
<evidence type="ECO:0000256" key="5">
    <source>
        <dbReference type="ARBA" id="ARBA00022989"/>
    </source>
</evidence>
<dbReference type="STRING" id="57577.A0A2K3N9I0"/>
<comment type="similarity">
    <text evidence="2">Belongs to the MLO family.</text>
</comment>
<organism evidence="9 10">
    <name type="scientific">Trifolium pratense</name>
    <name type="common">Red clover</name>
    <dbReference type="NCBI Taxonomy" id="57577"/>
    <lineage>
        <taxon>Eukaryota</taxon>
        <taxon>Viridiplantae</taxon>
        <taxon>Streptophyta</taxon>
        <taxon>Embryophyta</taxon>
        <taxon>Tracheophyta</taxon>
        <taxon>Spermatophyta</taxon>
        <taxon>Magnoliopsida</taxon>
        <taxon>eudicotyledons</taxon>
        <taxon>Gunneridae</taxon>
        <taxon>Pentapetalae</taxon>
        <taxon>rosids</taxon>
        <taxon>fabids</taxon>
        <taxon>Fabales</taxon>
        <taxon>Fabaceae</taxon>
        <taxon>Papilionoideae</taxon>
        <taxon>50 kb inversion clade</taxon>
        <taxon>NPAAA clade</taxon>
        <taxon>Hologalegina</taxon>
        <taxon>IRL clade</taxon>
        <taxon>Trifolieae</taxon>
        <taxon>Trifolium</taxon>
    </lineage>
</organism>
<keyword evidence="7" id="KW-0568">Pathogenesis-related protein</keyword>
<evidence type="ECO:0000256" key="8">
    <source>
        <dbReference type="SAM" id="Phobius"/>
    </source>
</evidence>
<keyword evidence="6 8" id="KW-0472">Membrane</keyword>
<proteinExistence type="inferred from homology"/>
<sequence length="87" mass="9585">MSGGGGGEEGPDLPFTPTWVVALVCTIIVAVSFAVERSLHYLGKFLKKKNQKPLFQALQKIKEGAFSVTIMINHQQKKAVDIVLPRY</sequence>
<reference evidence="9 10" key="2">
    <citation type="journal article" date="2017" name="Front. Plant Sci.">
        <title>Gene Classification and Mining of Molecular Markers Useful in Red Clover (Trifolium pratense) Breeding.</title>
        <authorList>
            <person name="Istvanek J."/>
            <person name="Dluhosova J."/>
            <person name="Dluhos P."/>
            <person name="Patkova L."/>
            <person name="Nedelnik J."/>
            <person name="Repkova J."/>
        </authorList>
    </citation>
    <scope>NUCLEOTIDE SEQUENCE [LARGE SCALE GENOMIC DNA]</scope>
    <source>
        <strain evidence="10">cv. Tatra</strain>
        <tissue evidence="9">Young leaves</tissue>
    </source>
</reference>
<dbReference type="GO" id="GO:0016020">
    <property type="term" value="C:membrane"/>
    <property type="evidence" value="ECO:0007669"/>
    <property type="project" value="UniProtKB-SubCell"/>
</dbReference>
<evidence type="ECO:0000313" key="9">
    <source>
        <dbReference type="EMBL" id="PNX99688.1"/>
    </source>
</evidence>
<comment type="subcellular location">
    <subcellularLocation>
        <location evidence="1">Membrane</location>
        <topology evidence="1">Multi-pass membrane protein</topology>
    </subcellularLocation>
</comment>
<dbReference type="GO" id="GO:0006952">
    <property type="term" value="P:defense response"/>
    <property type="evidence" value="ECO:0007669"/>
    <property type="project" value="UniProtKB-KW"/>
</dbReference>
<dbReference type="InterPro" id="IPR004326">
    <property type="entry name" value="Mlo"/>
</dbReference>
<dbReference type="PANTHER" id="PTHR31942">
    <property type="entry name" value="MLO-LIKE PROTEIN 1"/>
    <property type="match status" value="1"/>
</dbReference>
<reference evidence="9 10" key="1">
    <citation type="journal article" date="2014" name="Am. J. Bot.">
        <title>Genome assembly and annotation for red clover (Trifolium pratense; Fabaceae).</title>
        <authorList>
            <person name="Istvanek J."/>
            <person name="Jaros M."/>
            <person name="Krenek A."/>
            <person name="Repkova J."/>
        </authorList>
    </citation>
    <scope>NUCLEOTIDE SEQUENCE [LARGE SCALE GENOMIC DNA]</scope>
    <source>
        <strain evidence="10">cv. Tatra</strain>
        <tissue evidence="9">Young leaves</tissue>
    </source>
</reference>
<dbReference type="EMBL" id="ASHM01018033">
    <property type="protein sequence ID" value="PNX99688.1"/>
    <property type="molecule type" value="Genomic_DNA"/>
</dbReference>
<comment type="caution">
    <text evidence="9">The sequence shown here is derived from an EMBL/GenBank/DDBJ whole genome shotgun (WGS) entry which is preliminary data.</text>
</comment>
<evidence type="ECO:0000256" key="3">
    <source>
        <dbReference type="ARBA" id="ARBA00022692"/>
    </source>
</evidence>
<keyword evidence="3 8" id="KW-0812">Transmembrane</keyword>
<evidence type="ECO:0000256" key="1">
    <source>
        <dbReference type="ARBA" id="ARBA00004141"/>
    </source>
</evidence>
<evidence type="ECO:0000256" key="2">
    <source>
        <dbReference type="ARBA" id="ARBA00006574"/>
    </source>
</evidence>
<dbReference type="Pfam" id="PF03094">
    <property type="entry name" value="Mlo"/>
    <property type="match status" value="1"/>
</dbReference>